<keyword evidence="2" id="KW-0732">Signal</keyword>
<feature type="compositionally biased region" description="Low complexity" evidence="1">
    <location>
        <begin position="136"/>
        <end position="145"/>
    </location>
</feature>
<evidence type="ECO:0000313" key="3">
    <source>
        <dbReference type="EMBL" id="HGZ41944.1"/>
    </source>
</evidence>
<accession>A0A832I1I2</accession>
<name>A0A832I1I2_UNCEI</name>
<sequence>MSRVHAVLLFALAALVATPAAATKYAGEFLKVPVGPRAIAMGGAFSAVADDATAPFWNPAGMIYLPYREVVFQHAERFGNLLNQDYLSAVFPLGGPDGHQSALGVSAVRLAVDDIPITPRGDQLRAPEDFDDSGPDGDPFTPDPGQGNGRWDPGERLRLSPDALYLASSSDLAVHISYARHRGRHWAFGASVKFVRQSIPSSETRYDTLAHRVTDVGRATSFGMGLDAAALWMPRDAVTLSVMARDLTTTYLAWSNGTREIVAPTLTTGAAFAFKPAERHALTWALDLAWGFEGRALDSQIVMGAVTADVRTGLEYWYRNLLALRAGAEAKDLAFGAGLRYKQLGVDYAASLHRFLAADDDRFPDDADLDVTHLVALGVSW</sequence>
<feature type="region of interest" description="Disordered" evidence="1">
    <location>
        <begin position="118"/>
        <end position="154"/>
    </location>
</feature>
<dbReference type="Gene3D" id="2.40.160.60">
    <property type="entry name" value="Outer membrane protein transport protein (OMPP1/FadL/TodX)"/>
    <property type="match status" value="1"/>
</dbReference>
<reference evidence="3" key="1">
    <citation type="journal article" date="2020" name="mSystems">
        <title>Genome- and Community-Level Interaction Insights into Carbon Utilization and Element Cycling Functions of Hydrothermarchaeota in Hydrothermal Sediment.</title>
        <authorList>
            <person name="Zhou Z."/>
            <person name="Liu Y."/>
            <person name="Xu W."/>
            <person name="Pan J."/>
            <person name="Luo Z.H."/>
            <person name="Li M."/>
        </authorList>
    </citation>
    <scope>NUCLEOTIDE SEQUENCE [LARGE SCALE GENOMIC DNA]</scope>
    <source>
        <strain evidence="3">SpSt-381</strain>
    </source>
</reference>
<comment type="caution">
    <text evidence="3">The sequence shown here is derived from an EMBL/GenBank/DDBJ whole genome shotgun (WGS) entry which is preliminary data.</text>
</comment>
<organism evidence="3">
    <name type="scientific">Eiseniibacteriota bacterium</name>
    <dbReference type="NCBI Taxonomy" id="2212470"/>
    <lineage>
        <taxon>Bacteria</taxon>
        <taxon>Candidatus Eiseniibacteriota</taxon>
    </lineage>
</organism>
<evidence type="ECO:0000256" key="1">
    <source>
        <dbReference type="SAM" id="MobiDB-lite"/>
    </source>
</evidence>
<feature type="signal peptide" evidence="2">
    <location>
        <begin position="1"/>
        <end position="22"/>
    </location>
</feature>
<protein>
    <submittedName>
        <fullName evidence="3">Uncharacterized protein</fullName>
    </submittedName>
</protein>
<feature type="chain" id="PRO_5032808062" evidence="2">
    <location>
        <begin position="23"/>
        <end position="381"/>
    </location>
</feature>
<evidence type="ECO:0000256" key="2">
    <source>
        <dbReference type="SAM" id="SignalP"/>
    </source>
</evidence>
<dbReference type="EMBL" id="DSQF01000002">
    <property type="protein sequence ID" value="HGZ41944.1"/>
    <property type="molecule type" value="Genomic_DNA"/>
</dbReference>
<gene>
    <name evidence="3" type="ORF">ENR23_00700</name>
</gene>
<dbReference type="AlphaFoldDB" id="A0A832I1I2"/>
<proteinExistence type="predicted"/>